<dbReference type="STRING" id="573501.SAMN04487999_2239"/>
<feature type="signal peptide" evidence="1">
    <location>
        <begin position="1"/>
        <end position="24"/>
    </location>
</feature>
<reference evidence="4" key="1">
    <citation type="submission" date="2016-11" db="EMBL/GenBank/DDBJ databases">
        <authorList>
            <person name="Jaros S."/>
            <person name="Januszkiewicz K."/>
            <person name="Wedrychowicz H."/>
        </authorList>
    </citation>
    <scope>NUCLEOTIDE SEQUENCE [LARGE SCALE GENOMIC DNA]</scope>
    <source>
        <strain evidence="4">DSM 19859</strain>
    </source>
</reference>
<dbReference type="InterPro" id="IPR007730">
    <property type="entry name" value="SPOR-like_dom"/>
</dbReference>
<dbReference type="EMBL" id="FQXT01000004">
    <property type="protein sequence ID" value="SHI14296.1"/>
    <property type="molecule type" value="Genomic_DNA"/>
</dbReference>
<proteinExistence type="predicted"/>
<evidence type="ECO:0000313" key="5">
    <source>
        <dbReference type="Proteomes" id="UP000184240"/>
    </source>
</evidence>
<dbReference type="Proteomes" id="UP000290037">
    <property type="component" value="Unassembled WGS sequence"/>
</dbReference>
<dbReference type="OrthoDB" id="2473397at2"/>
<accession>A0A1M5YQG0</accession>
<dbReference type="InterPro" id="IPR036680">
    <property type="entry name" value="SPOR-like_sf"/>
</dbReference>
<evidence type="ECO:0000259" key="2">
    <source>
        <dbReference type="Pfam" id="PF05036"/>
    </source>
</evidence>
<keyword evidence="6" id="KW-1185">Reference proteome</keyword>
<dbReference type="Pfam" id="PF05036">
    <property type="entry name" value="SPOR"/>
    <property type="match status" value="1"/>
</dbReference>
<evidence type="ECO:0000313" key="3">
    <source>
        <dbReference type="EMBL" id="RXG29414.1"/>
    </source>
</evidence>
<reference evidence="5" key="2">
    <citation type="submission" date="2016-11" db="EMBL/GenBank/DDBJ databases">
        <authorList>
            <person name="Varghese N."/>
            <person name="Submissions S."/>
        </authorList>
    </citation>
    <scope>NUCLEOTIDE SEQUENCE [LARGE SCALE GENOMIC DNA]</scope>
    <source>
        <strain evidence="5">DSM 19859</strain>
    </source>
</reference>
<protein>
    <submittedName>
        <fullName evidence="4">Sporulation related domain-containing protein</fullName>
    </submittedName>
    <submittedName>
        <fullName evidence="3">Sporulation related protein</fullName>
    </submittedName>
</protein>
<feature type="chain" id="PRO_5012183739" evidence="1">
    <location>
        <begin position="25"/>
        <end position="128"/>
    </location>
</feature>
<evidence type="ECO:0000313" key="4">
    <source>
        <dbReference type="EMBL" id="SHI14296.1"/>
    </source>
</evidence>
<dbReference type="RefSeq" id="WP_072983097.1">
    <property type="nucleotide sequence ID" value="NZ_FQXT01000004.1"/>
</dbReference>
<dbReference type="GO" id="GO:0042834">
    <property type="term" value="F:peptidoglycan binding"/>
    <property type="evidence" value="ECO:0007669"/>
    <property type="project" value="InterPro"/>
</dbReference>
<feature type="domain" description="SPOR" evidence="2">
    <location>
        <begin position="56"/>
        <end position="125"/>
    </location>
</feature>
<evidence type="ECO:0000313" key="6">
    <source>
        <dbReference type="Proteomes" id="UP000290037"/>
    </source>
</evidence>
<name>A0A1M5YQG0_9FLAO</name>
<sequence>MKRNLKKPLLYLIFSGIFSTATYAQTAKSNVIQDNKLPELLKLKSEMTVNNELADRYKIQLFYGQITEANKVQKDYNSSFSEWEPKIVYESPNYKVWVGNFRDRLDADRALLKIKEKFPSAFVMKPER</sequence>
<gene>
    <name evidence="3" type="ORF">DSM01_1514</name>
    <name evidence="4" type="ORF">SAMN04487999_2239</name>
</gene>
<evidence type="ECO:0000256" key="1">
    <source>
        <dbReference type="SAM" id="SignalP"/>
    </source>
</evidence>
<dbReference type="EMBL" id="QOVN01000003">
    <property type="protein sequence ID" value="RXG29414.1"/>
    <property type="molecule type" value="Genomic_DNA"/>
</dbReference>
<keyword evidence="1" id="KW-0732">Signal</keyword>
<dbReference type="Proteomes" id="UP000184240">
    <property type="component" value="Unassembled WGS sequence"/>
</dbReference>
<dbReference type="Gene3D" id="3.30.70.1070">
    <property type="entry name" value="Sporulation related repeat"/>
    <property type="match status" value="1"/>
</dbReference>
<reference evidence="3 6" key="3">
    <citation type="submission" date="2018-07" db="EMBL/GenBank/DDBJ databases">
        <title>Leeuwenhoekiella genomics.</title>
        <authorList>
            <person name="Tahon G."/>
            <person name="Willems A."/>
        </authorList>
    </citation>
    <scope>NUCLEOTIDE SEQUENCE [LARGE SCALE GENOMIC DNA]</scope>
    <source>
        <strain evidence="3 6">LMG 24856</strain>
    </source>
</reference>
<organism evidence="4 5">
    <name type="scientific">Leeuwenhoekiella palythoae</name>
    <dbReference type="NCBI Taxonomy" id="573501"/>
    <lineage>
        <taxon>Bacteria</taxon>
        <taxon>Pseudomonadati</taxon>
        <taxon>Bacteroidota</taxon>
        <taxon>Flavobacteriia</taxon>
        <taxon>Flavobacteriales</taxon>
        <taxon>Flavobacteriaceae</taxon>
        <taxon>Leeuwenhoekiella</taxon>
    </lineage>
</organism>
<dbReference type="AlphaFoldDB" id="A0A1M5YQG0"/>